<evidence type="ECO:0000313" key="9">
    <source>
        <dbReference type="EMBL" id="KUI61327.1"/>
    </source>
</evidence>
<feature type="region of interest" description="Disordered" evidence="6">
    <location>
        <begin position="1"/>
        <end position="49"/>
    </location>
</feature>
<dbReference type="PANTHER" id="PTHR33048">
    <property type="entry name" value="PTH11-LIKE INTEGRAL MEMBRANE PROTEIN (AFU_ORTHOLOGUE AFUA_5G11245)"/>
    <property type="match status" value="1"/>
</dbReference>
<protein>
    <recommendedName>
        <fullName evidence="8">Rhodopsin domain-containing protein</fullName>
    </recommendedName>
</protein>
<evidence type="ECO:0000256" key="2">
    <source>
        <dbReference type="ARBA" id="ARBA00022692"/>
    </source>
</evidence>
<dbReference type="Proteomes" id="UP000078576">
    <property type="component" value="Unassembled WGS sequence"/>
</dbReference>
<feature type="transmembrane region" description="Helical" evidence="7">
    <location>
        <begin position="297"/>
        <end position="315"/>
    </location>
</feature>
<comment type="subcellular location">
    <subcellularLocation>
        <location evidence="1">Membrane</location>
        <topology evidence="1">Multi-pass membrane protein</topology>
    </subcellularLocation>
</comment>
<dbReference type="AlphaFoldDB" id="A0A194VBC5"/>
<evidence type="ECO:0000256" key="7">
    <source>
        <dbReference type="SAM" id="Phobius"/>
    </source>
</evidence>
<evidence type="ECO:0000313" key="10">
    <source>
        <dbReference type="Proteomes" id="UP000078576"/>
    </source>
</evidence>
<evidence type="ECO:0000256" key="1">
    <source>
        <dbReference type="ARBA" id="ARBA00004141"/>
    </source>
</evidence>
<reference evidence="10" key="1">
    <citation type="submission" date="2014-12" db="EMBL/GenBank/DDBJ databases">
        <title>Genome Sequence of Valsa Canker Pathogens Uncovers a Specific Adaption of Colonization on Woody Bark.</title>
        <authorList>
            <person name="Yin Z."/>
            <person name="Liu H."/>
            <person name="Gao X."/>
            <person name="Li Z."/>
            <person name="Song N."/>
            <person name="Ke X."/>
            <person name="Dai Q."/>
            <person name="Wu Y."/>
            <person name="Sun Y."/>
            <person name="Xu J.-R."/>
            <person name="Kang Z.K."/>
            <person name="Wang L."/>
            <person name="Huang L."/>
        </authorList>
    </citation>
    <scope>NUCLEOTIDE SEQUENCE [LARGE SCALE GENOMIC DNA]</scope>
    <source>
        <strain evidence="10">SXYL134</strain>
    </source>
</reference>
<keyword evidence="3 7" id="KW-1133">Transmembrane helix</keyword>
<dbReference type="PANTHER" id="PTHR33048:SF47">
    <property type="entry name" value="INTEGRAL MEMBRANE PROTEIN-RELATED"/>
    <property type="match status" value="1"/>
</dbReference>
<dbReference type="InterPro" id="IPR049326">
    <property type="entry name" value="Rhodopsin_dom_fungi"/>
</dbReference>
<evidence type="ECO:0000259" key="8">
    <source>
        <dbReference type="Pfam" id="PF20684"/>
    </source>
</evidence>
<gene>
    <name evidence="9" type="ORF">VP1G_08505</name>
</gene>
<evidence type="ECO:0000256" key="4">
    <source>
        <dbReference type="ARBA" id="ARBA00023136"/>
    </source>
</evidence>
<feature type="transmembrane region" description="Helical" evidence="7">
    <location>
        <begin position="414"/>
        <end position="436"/>
    </location>
</feature>
<feature type="domain" description="Rhodopsin" evidence="8">
    <location>
        <begin position="292"/>
        <end position="460"/>
    </location>
</feature>
<evidence type="ECO:0000256" key="3">
    <source>
        <dbReference type="ARBA" id="ARBA00022989"/>
    </source>
</evidence>
<evidence type="ECO:0000256" key="5">
    <source>
        <dbReference type="ARBA" id="ARBA00038359"/>
    </source>
</evidence>
<sequence length="592" mass="65346">MSQVEGPLSESVNEPRPKRRLPSSDSLADASTPSNSKQSSSWSEPWFDLEPNASGVADGLAVQPTEELISTMSPGSYDISPDFGEILASFQAGPNLLVPERATNDVLPLGVTPRDEDSSGQGCETSNTTQNIRELSDLNLRIYGMAITATTPVPCEEMANVTRCLLKILGRVLEASKPRLHGSGIPGPTSLPQHIEDRLRRYSIESLVYPNDSLGSTGIPDIATILMILACYQRLFDLFKETCMFLHTHIARPTVAEASTSSYTQRAAQQQPSGGPTALWDDKYEEDHRWYVHISDWFLIVAWVLFLGAAISLGLSTRYGDGRHIIFVTNRRMLQILSISMEATYSGSIAFLKLSILALYSSIFPNRRFNYWIRVVSGFIVSWALMSAIGAICQCMPVESFWDDSISGHCIKYGYLQFVATICNIITDFVILLMPIPLVRRLHTSKDNKRLLHFSFTMGGRHGKGTAIPAAYLSEAEICVGFLVVSIPTYRPIYHKIVHGTAHALNSDPSTGPGYQVQIGSHGYNNTASKLVQVSPNRTLNSVTPGISVTEDVELVRHVQRDGTWVKVSEENENEERLYEPSWVLGSGQNNA</sequence>
<keyword evidence="4 7" id="KW-0472">Membrane</keyword>
<dbReference type="GO" id="GO:0016020">
    <property type="term" value="C:membrane"/>
    <property type="evidence" value="ECO:0007669"/>
    <property type="project" value="UniProtKB-SubCell"/>
</dbReference>
<evidence type="ECO:0000256" key="6">
    <source>
        <dbReference type="SAM" id="MobiDB-lite"/>
    </source>
</evidence>
<feature type="compositionally biased region" description="Polar residues" evidence="6">
    <location>
        <begin position="23"/>
        <end position="43"/>
    </location>
</feature>
<accession>A0A194VBC5</accession>
<dbReference type="Pfam" id="PF20684">
    <property type="entry name" value="Fung_rhodopsin"/>
    <property type="match status" value="1"/>
</dbReference>
<feature type="transmembrane region" description="Helical" evidence="7">
    <location>
        <begin position="336"/>
        <end position="359"/>
    </location>
</feature>
<dbReference type="EMBL" id="KN714773">
    <property type="protein sequence ID" value="KUI61327.1"/>
    <property type="molecule type" value="Genomic_DNA"/>
</dbReference>
<organism evidence="9 10">
    <name type="scientific">Cytospora mali</name>
    <name type="common">Apple Valsa canker fungus</name>
    <name type="synonym">Valsa mali</name>
    <dbReference type="NCBI Taxonomy" id="578113"/>
    <lineage>
        <taxon>Eukaryota</taxon>
        <taxon>Fungi</taxon>
        <taxon>Dikarya</taxon>
        <taxon>Ascomycota</taxon>
        <taxon>Pezizomycotina</taxon>
        <taxon>Sordariomycetes</taxon>
        <taxon>Sordariomycetidae</taxon>
        <taxon>Diaporthales</taxon>
        <taxon>Cytosporaceae</taxon>
        <taxon>Cytospora</taxon>
    </lineage>
</organism>
<feature type="transmembrane region" description="Helical" evidence="7">
    <location>
        <begin position="371"/>
        <end position="393"/>
    </location>
</feature>
<comment type="similarity">
    <text evidence="5">Belongs to the SAT4 family.</text>
</comment>
<keyword evidence="10" id="KW-1185">Reference proteome</keyword>
<dbReference type="InterPro" id="IPR052337">
    <property type="entry name" value="SAT4-like"/>
</dbReference>
<name>A0A194VBC5_CYTMA</name>
<proteinExistence type="inferred from homology"/>
<keyword evidence="2 7" id="KW-0812">Transmembrane</keyword>
<dbReference type="OrthoDB" id="5278984at2759"/>